<dbReference type="GO" id="GO:0033754">
    <property type="term" value="F:indoleamine 2,3-dioxygenase activity"/>
    <property type="evidence" value="ECO:0007669"/>
    <property type="project" value="TreeGrafter"/>
</dbReference>
<evidence type="ECO:0000313" key="6">
    <source>
        <dbReference type="EMBL" id="PVV02828.1"/>
    </source>
</evidence>
<dbReference type="InterPro" id="IPR000898">
    <property type="entry name" value="Indolamine_dOase"/>
</dbReference>
<dbReference type="EMBL" id="MBFS01000322">
    <property type="protein sequence ID" value="PVV02828.1"/>
    <property type="molecule type" value="Genomic_DNA"/>
</dbReference>
<keyword evidence="7" id="KW-1185">Reference proteome</keyword>
<organism evidence="6 7">
    <name type="scientific">Smittium megazygosporum</name>
    <dbReference type="NCBI Taxonomy" id="133381"/>
    <lineage>
        <taxon>Eukaryota</taxon>
        <taxon>Fungi</taxon>
        <taxon>Fungi incertae sedis</taxon>
        <taxon>Zoopagomycota</taxon>
        <taxon>Kickxellomycotina</taxon>
        <taxon>Harpellomycetes</taxon>
        <taxon>Harpellales</taxon>
        <taxon>Legeriomycetaceae</taxon>
        <taxon>Smittium</taxon>
    </lineage>
</organism>
<proteinExistence type="inferred from homology"/>
<gene>
    <name evidence="6" type="ORF">BB560_002706</name>
</gene>
<dbReference type="InterPro" id="IPR037217">
    <property type="entry name" value="Trp/Indoleamine_2_3_dOase-like"/>
</dbReference>
<dbReference type="GO" id="GO:0034354">
    <property type="term" value="P:'de novo' NAD+ biosynthetic process from L-tryptophan"/>
    <property type="evidence" value="ECO:0007669"/>
    <property type="project" value="TreeGrafter"/>
</dbReference>
<dbReference type="PANTHER" id="PTHR28657">
    <property type="entry name" value="INDOLEAMINE 2,3-DIOXYGENASE"/>
    <property type="match status" value="1"/>
</dbReference>
<evidence type="ECO:0000256" key="1">
    <source>
        <dbReference type="ARBA" id="ARBA00007119"/>
    </source>
</evidence>
<comment type="similarity">
    <text evidence="1">Belongs to the indoleamine 2,3-dioxygenase family.</text>
</comment>
<dbReference type="GO" id="GO:0046872">
    <property type="term" value="F:metal ion binding"/>
    <property type="evidence" value="ECO:0007669"/>
    <property type="project" value="UniProtKB-KW"/>
</dbReference>
<reference evidence="6 7" key="1">
    <citation type="journal article" date="2018" name="MBio">
        <title>Comparative Genomics Reveals the Core Gene Toolbox for the Fungus-Insect Symbiosis.</title>
        <authorList>
            <person name="Wang Y."/>
            <person name="Stata M."/>
            <person name="Wang W."/>
            <person name="Stajich J.E."/>
            <person name="White M.M."/>
            <person name="Moncalvo J.M."/>
        </authorList>
    </citation>
    <scope>NUCLEOTIDE SEQUENCE [LARGE SCALE GENOMIC DNA]</scope>
    <source>
        <strain evidence="6 7">SC-DP-2</strain>
    </source>
</reference>
<dbReference type="AlphaFoldDB" id="A0A2T9ZE04"/>
<dbReference type="GO" id="GO:0020037">
    <property type="term" value="F:heme binding"/>
    <property type="evidence" value="ECO:0007669"/>
    <property type="project" value="InterPro"/>
</dbReference>
<dbReference type="PANTHER" id="PTHR28657:SF5">
    <property type="entry name" value="INDOLEAMINE 2,3-DIOXYGENASE"/>
    <property type="match status" value="1"/>
</dbReference>
<keyword evidence="2 4" id="KW-0479">Metal-binding</keyword>
<evidence type="ECO:0000313" key="7">
    <source>
        <dbReference type="Proteomes" id="UP000245609"/>
    </source>
</evidence>
<sequence>MASMATQTELRPGDGWRFMPCSLEEYDVNLYNGFLPREQPLLRLTNSYYSPWENMTDNFRKYMVAGIFRQKIRELPVLSTEHLQDMREYRRACVILSFLSHSYIWGHNEVPETTLPKQLSIPWCTISNKLGIVPILTNTTSVLWNWEFLNDGCSDFASSNLYTSVTFTGTTDESWFFTVSTMIEAKGGDILHYGGIVLDAVHSDSIQQAIYGLDGMTDTIKQMITIIKRMPESNDPYLFYWKLRKYFAGWENMEEAGIEHGVIYEDADAIDYNGNSYPKNSFIKFKGASAAQSSVIQVLDILLGIKHFNTEENSASSEANNQCNSVNKHLNKAPGSPYLLEMRKYMTRTHRQFLVDLEKICGIRSYVIKKAAEIINSGDTFSELLEINDDYLSETDSQDGYSLEQRKSLLRSYNRCVSTLKAFRDAHIEVVKVYVVSQARSSRPHNPKTAEAPSRQPRSATAAINIPENRASESDTLMNSPTLTDNERLGEKRSIGNANELAKKLQSISVQETRGPSPANKSGLAMERAEGQAILGTGGTDAISFLKNLRDETRSSRIV</sequence>
<name>A0A2T9ZE04_9FUNG</name>
<dbReference type="Pfam" id="PF01231">
    <property type="entry name" value="IDO"/>
    <property type="match status" value="1"/>
</dbReference>
<dbReference type="STRING" id="133381.A0A2T9ZE04"/>
<comment type="caution">
    <text evidence="6">The sequence shown here is derived from an EMBL/GenBank/DDBJ whole genome shotgun (WGS) entry which is preliminary data.</text>
</comment>
<dbReference type="GO" id="GO:0005737">
    <property type="term" value="C:cytoplasm"/>
    <property type="evidence" value="ECO:0007669"/>
    <property type="project" value="TreeGrafter"/>
</dbReference>
<dbReference type="Gene3D" id="1.20.58.480">
    <property type="match status" value="1"/>
</dbReference>
<dbReference type="GO" id="GO:0019441">
    <property type="term" value="P:L-tryptophan catabolic process to kynurenine"/>
    <property type="evidence" value="ECO:0007669"/>
    <property type="project" value="InterPro"/>
</dbReference>
<evidence type="ECO:0000256" key="3">
    <source>
        <dbReference type="ARBA" id="ARBA00023004"/>
    </source>
</evidence>
<evidence type="ECO:0000256" key="5">
    <source>
        <dbReference type="SAM" id="MobiDB-lite"/>
    </source>
</evidence>
<keyword evidence="4" id="KW-0349">Heme</keyword>
<dbReference type="OrthoDB" id="540174at2759"/>
<accession>A0A2T9ZE04</accession>
<feature type="region of interest" description="Disordered" evidence="5">
    <location>
        <begin position="439"/>
        <end position="492"/>
    </location>
</feature>
<dbReference type="Proteomes" id="UP000245609">
    <property type="component" value="Unassembled WGS sequence"/>
</dbReference>
<feature type="binding site" description="proximal binding residue" evidence="4">
    <location>
        <position position="427"/>
    </location>
    <ligand>
        <name>heme b</name>
        <dbReference type="ChEBI" id="CHEBI:60344"/>
    </ligand>
    <ligandPart>
        <name>Fe</name>
        <dbReference type="ChEBI" id="CHEBI:18248"/>
    </ligandPart>
</feature>
<feature type="compositionally biased region" description="Polar residues" evidence="5">
    <location>
        <begin position="474"/>
        <end position="484"/>
    </location>
</feature>
<evidence type="ECO:0000256" key="2">
    <source>
        <dbReference type="ARBA" id="ARBA00022723"/>
    </source>
</evidence>
<protein>
    <recommendedName>
        <fullName evidence="8">Indoleamine 2,3-dioxygenase</fullName>
    </recommendedName>
</protein>
<evidence type="ECO:0008006" key="8">
    <source>
        <dbReference type="Google" id="ProtNLM"/>
    </source>
</evidence>
<dbReference type="SUPFAM" id="SSF140959">
    <property type="entry name" value="Indolic compounds 2,3-dioxygenase-like"/>
    <property type="match status" value="1"/>
</dbReference>
<evidence type="ECO:0000256" key="4">
    <source>
        <dbReference type="PIRSR" id="PIRSR600898-1"/>
    </source>
</evidence>
<keyword evidence="3 4" id="KW-0408">Iron</keyword>